<evidence type="ECO:0000256" key="3">
    <source>
        <dbReference type="ARBA" id="ARBA00023125"/>
    </source>
</evidence>
<evidence type="ECO:0000313" key="8">
    <source>
        <dbReference type="Proteomes" id="UP000555552"/>
    </source>
</evidence>
<protein>
    <submittedName>
        <fullName evidence="7">LysR family transcriptional regulator ArgP</fullName>
    </submittedName>
</protein>
<organism evidence="7 8">
    <name type="scientific">Pseudokineococcus marinus</name>
    <dbReference type="NCBI Taxonomy" id="351215"/>
    <lineage>
        <taxon>Bacteria</taxon>
        <taxon>Bacillati</taxon>
        <taxon>Actinomycetota</taxon>
        <taxon>Actinomycetes</taxon>
        <taxon>Kineosporiales</taxon>
        <taxon>Kineosporiaceae</taxon>
        <taxon>Pseudokineococcus</taxon>
    </lineage>
</organism>
<dbReference type="SUPFAM" id="SSF46785">
    <property type="entry name" value="Winged helix' DNA-binding domain"/>
    <property type="match status" value="1"/>
</dbReference>
<evidence type="ECO:0000256" key="1">
    <source>
        <dbReference type="ARBA" id="ARBA00009437"/>
    </source>
</evidence>
<gene>
    <name evidence="7" type="ORF">HLB09_02180</name>
</gene>
<dbReference type="PANTHER" id="PTHR30579">
    <property type="entry name" value="TRANSCRIPTIONAL REGULATOR"/>
    <property type="match status" value="1"/>
</dbReference>
<feature type="domain" description="HTH lysR-type" evidence="6">
    <location>
        <begin position="3"/>
        <end position="59"/>
    </location>
</feature>
<name>A0A849BM87_9ACTN</name>
<dbReference type="InterPro" id="IPR050176">
    <property type="entry name" value="LTTR"/>
</dbReference>
<evidence type="ECO:0000259" key="6">
    <source>
        <dbReference type="PROSITE" id="PS50931"/>
    </source>
</evidence>
<dbReference type="Proteomes" id="UP000555552">
    <property type="component" value="Unassembled WGS sequence"/>
</dbReference>
<comment type="similarity">
    <text evidence="1">Belongs to the LysR transcriptional regulatory family.</text>
</comment>
<evidence type="ECO:0000256" key="4">
    <source>
        <dbReference type="ARBA" id="ARBA00023159"/>
    </source>
</evidence>
<keyword evidence="2" id="KW-0805">Transcription regulation</keyword>
<keyword evidence="8" id="KW-1185">Reference proteome</keyword>
<sequence>MRWDVGQLEALSAVAATGSFEAAAARLHVTPSGVSQRLRALEAATGRVLLVRSRPARPTPSGEAVLRLARQVEAAAAQTAAELGAGDGGLPEVAVAVGADALTTWVLPALAPLAAEVRLDLRREDESRTTALLRSGEVMAAVTSDTARVPGCSTTRLGRMRYRPVASPAVARRWFPDGLSAAALTAAPVVVYDRGDRLQHDFAARRARRPVDPPSHHVPGSTAFLAAVRAGMGWGMLPDLQSAPGLADGSLVALAPGDAPRDRSDVVLHWQQWSLRSAALDAVADAVRTAARAVLR</sequence>
<keyword evidence="4" id="KW-0010">Activator</keyword>
<dbReference type="PROSITE" id="PS50931">
    <property type="entry name" value="HTH_LYSR"/>
    <property type="match status" value="1"/>
</dbReference>
<dbReference type="InterPro" id="IPR036388">
    <property type="entry name" value="WH-like_DNA-bd_sf"/>
</dbReference>
<keyword evidence="5" id="KW-0804">Transcription</keyword>
<accession>A0A849BM87</accession>
<comment type="caution">
    <text evidence="7">The sequence shown here is derived from an EMBL/GenBank/DDBJ whole genome shotgun (WGS) entry which is preliminary data.</text>
</comment>
<dbReference type="InterPro" id="IPR005119">
    <property type="entry name" value="LysR_subst-bd"/>
</dbReference>
<evidence type="ECO:0000256" key="2">
    <source>
        <dbReference type="ARBA" id="ARBA00023015"/>
    </source>
</evidence>
<dbReference type="Gene3D" id="3.40.190.290">
    <property type="match status" value="1"/>
</dbReference>
<dbReference type="EMBL" id="JABEMA010000012">
    <property type="protein sequence ID" value="NNH21912.1"/>
    <property type="molecule type" value="Genomic_DNA"/>
</dbReference>
<dbReference type="SUPFAM" id="SSF53850">
    <property type="entry name" value="Periplasmic binding protein-like II"/>
    <property type="match status" value="1"/>
</dbReference>
<dbReference type="GO" id="GO:0003677">
    <property type="term" value="F:DNA binding"/>
    <property type="evidence" value="ECO:0007669"/>
    <property type="project" value="UniProtKB-KW"/>
</dbReference>
<dbReference type="GO" id="GO:0003700">
    <property type="term" value="F:DNA-binding transcription factor activity"/>
    <property type="evidence" value="ECO:0007669"/>
    <property type="project" value="InterPro"/>
</dbReference>
<dbReference type="InterPro" id="IPR000847">
    <property type="entry name" value="LysR_HTH_N"/>
</dbReference>
<keyword evidence="3" id="KW-0238">DNA-binding</keyword>
<dbReference type="Gene3D" id="1.10.10.10">
    <property type="entry name" value="Winged helix-like DNA-binding domain superfamily/Winged helix DNA-binding domain"/>
    <property type="match status" value="1"/>
</dbReference>
<dbReference type="NCBIfam" id="NF002964">
    <property type="entry name" value="PRK03635.1"/>
    <property type="match status" value="1"/>
</dbReference>
<dbReference type="InterPro" id="IPR017685">
    <property type="entry name" value="ArgP"/>
</dbReference>
<dbReference type="PANTHER" id="PTHR30579:SF2">
    <property type="entry name" value="HTH-TYPE TRANSCRIPTIONAL REGULATOR ARGP"/>
    <property type="match status" value="1"/>
</dbReference>
<reference evidence="7 8" key="1">
    <citation type="submission" date="2020-05" db="EMBL/GenBank/DDBJ databases">
        <title>MicrobeNet Type strains.</title>
        <authorList>
            <person name="Nicholson A.C."/>
        </authorList>
    </citation>
    <scope>NUCLEOTIDE SEQUENCE [LARGE SCALE GENOMIC DNA]</scope>
    <source>
        <strain evidence="7 8">JCM 14547</strain>
    </source>
</reference>
<evidence type="ECO:0000313" key="7">
    <source>
        <dbReference type="EMBL" id="NNH21912.1"/>
    </source>
</evidence>
<dbReference type="Pfam" id="PF00126">
    <property type="entry name" value="HTH_1"/>
    <property type="match status" value="1"/>
</dbReference>
<dbReference type="InterPro" id="IPR036390">
    <property type="entry name" value="WH_DNA-bd_sf"/>
</dbReference>
<evidence type="ECO:0000256" key="5">
    <source>
        <dbReference type="ARBA" id="ARBA00023163"/>
    </source>
</evidence>
<dbReference type="NCBIfam" id="TIGR03298">
    <property type="entry name" value="argP"/>
    <property type="match status" value="1"/>
</dbReference>
<dbReference type="Pfam" id="PF03466">
    <property type="entry name" value="LysR_substrate"/>
    <property type="match status" value="1"/>
</dbReference>
<dbReference type="AlphaFoldDB" id="A0A849BM87"/>
<proteinExistence type="inferred from homology"/>